<proteinExistence type="predicted"/>
<evidence type="ECO:0000256" key="2">
    <source>
        <dbReference type="ARBA" id="ARBA00022475"/>
    </source>
</evidence>
<dbReference type="PANTHER" id="PTHR21248:SF22">
    <property type="entry name" value="PHOSPHOLIPASE D"/>
    <property type="match status" value="1"/>
</dbReference>
<evidence type="ECO:0000256" key="8">
    <source>
        <dbReference type="NCBIfam" id="TIGR04265"/>
    </source>
</evidence>
<dbReference type="SUPFAM" id="SSF56024">
    <property type="entry name" value="Phospholipase D/nuclease"/>
    <property type="match status" value="2"/>
</dbReference>
<accession>A0ABP9MAY9</accession>
<comment type="subcellular location">
    <subcellularLocation>
        <location evidence="1">Cell membrane</location>
    </subcellularLocation>
</comment>
<evidence type="ECO:0000313" key="12">
    <source>
        <dbReference type="Proteomes" id="UP001500631"/>
    </source>
</evidence>
<keyword evidence="6 9" id="KW-1133">Transmembrane helix</keyword>
<dbReference type="InterPro" id="IPR022924">
    <property type="entry name" value="Cardiolipin_synthase"/>
</dbReference>
<evidence type="ECO:0000256" key="5">
    <source>
        <dbReference type="ARBA" id="ARBA00022737"/>
    </source>
</evidence>
<dbReference type="CDD" id="cd09110">
    <property type="entry name" value="PLDc_CLS_1"/>
    <property type="match status" value="1"/>
</dbReference>
<name>A0ABP9MAY9_9GAMM</name>
<dbReference type="PROSITE" id="PS50035">
    <property type="entry name" value="PLD"/>
    <property type="match status" value="2"/>
</dbReference>
<dbReference type="Pfam" id="PF13091">
    <property type="entry name" value="PLDc_2"/>
    <property type="match status" value="2"/>
</dbReference>
<feature type="domain" description="PLD phosphodiesterase" evidence="10">
    <location>
        <begin position="406"/>
        <end position="433"/>
    </location>
</feature>
<evidence type="ECO:0000259" key="10">
    <source>
        <dbReference type="PROSITE" id="PS50035"/>
    </source>
</evidence>
<reference evidence="12" key="1">
    <citation type="journal article" date="2019" name="Int. J. Syst. Evol. Microbiol.">
        <title>The Global Catalogue of Microorganisms (GCM) 10K type strain sequencing project: providing services to taxonomists for standard genome sequencing and annotation.</title>
        <authorList>
            <consortium name="The Broad Institute Genomics Platform"/>
            <consortium name="The Broad Institute Genome Sequencing Center for Infectious Disease"/>
            <person name="Wu L."/>
            <person name="Ma J."/>
        </authorList>
    </citation>
    <scope>NUCLEOTIDE SEQUENCE [LARGE SCALE GENOMIC DNA]</scope>
    <source>
        <strain evidence="12">JCM 18424</strain>
    </source>
</reference>
<dbReference type="EMBL" id="BAABKE010000001">
    <property type="protein sequence ID" value="GAA5094015.1"/>
    <property type="molecule type" value="Genomic_DNA"/>
</dbReference>
<evidence type="ECO:0000313" key="11">
    <source>
        <dbReference type="EMBL" id="GAA5094015.1"/>
    </source>
</evidence>
<keyword evidence="5" id="KW-0677">Repeat</keyword>
<keyword evidence="3" id="KW-0808">Transferase</keyword>
<gene>
    <name evidence="11" type="primary">cls</name>
    <name evidence="11" type="ORF">GCM10023338_01690</name>
</gene>
<dbReference type="InterPro" id="IPR001736">
    <property type="entry name" value="PLipase_D/transphosphatidylase"/>
</dbReference>
<dbReference type="InterPro" id="IPR025202">
    <property type="entry name" value="PLD-like_dom"/>
</dbReference>
<keyword evidence="7 9" id="KW-0472">Membrane</keyword>
<dbReference type="NCBIfam" id="TIGR04265">
    <property type="entry name" value="bac_cardiolipin"/>
    <property type="match status" value="1"/>
</dbReference>
<dbReference type="PANTHER" id="PTHR21248">
    <property type="entry name" value="CARDIOLIPIN SYNTHASE"/>
    <property type="match status" value="1"/>
</dbReference>
<protein>
    <recommendedName>
        <fullName evidence="8">Cardiolipin synthase</fullName>
        <ecNumber evidence="8">2.7.8.-</ecNumber>
    </recommendedName>
</protein>
<dbReference type="RefSeq" id="WP_077925937.1">
    <property type="nucleotide sequence ID" value="NZ_BAABKE010000001.1"/>
</dbReference>
<evidence type="ECO:0000256" key="1">
    <source>
        <dbReference type="ARBA" id="ARBA00004236"/>
    </source>
</evidence>
<evidence type="ECO:0000256" key="4">
    <source>
        <dbReference type="ARBA" id="ARBA00022692"/>
    </source>
</evidence>
<dbReference type="SMART" id="SM00155">
    <property type="entry name" value="PLDc"/>
    <property type="match status" value="2"/>
</dbReference>
<keyword evidence="2" id="KW-1003">Cell membrane</keyword>
<keyword evidence="12" id="KW-1185">Reference proteome</keyword>
<sequence length="493" mass="55522">MHGLLIDIITDWGTFMGVFTLLYFVAILIVTVIIINNEDGATKTLGYLTLIWFVPLFGVVLYFSLGVNYRNNQMYSKKLEMNKGLEKEADEYIKKISAEALSHDSQAVNQFKTIAQLVGHDFADQISIGNTIDVLIDGENAFPVIIEALKNAKETIHLEYYIIRNDNIGNQIKDILIQKAQEGVKVRLIYDDFGSKAIRGTYVNELCAAGVEVYPFRKIILIALANRLNYRNHRKIIVVDGKIGFVGGINIGDDYINLPTSKVYHRDMHLKVEGPIVYSLQYIFLGDWQFCANEKLTVDPVLFPNHAHNADGKIAQIAASGPDSTYPMIMYTILRAIMLAKTEILITTPYFVPSEAVIEAIKNAALSGVKVKLLVPYETNSLVTQLASSSYYSTFMAAGVEIYRYQKGFIHAKTSVFDGQFSIIGTANMDNRSFNLNFEVNCMIYDQVLGQLMRDEFEKDLTHSVRLDPVEWAKRGAVRRFIEKVARLTSSLL</sequence>
<keyword evidence="4 9" id="KW-0812">Transmembrane</keyword>
<evidence type="ECO:0000256" key="3">
    <source>
        <dbReference type="ARBA" id="ARBA00022679"/>
    </source>
</evidence>
<organism evidence="11 12">
    <name type="scientific">Wohlfahrtiimonas larvae</name>
    <dbReference type="NCBI Taxonomy" id="1157986"/>
    <lineage>
        <taxon>Bacteria</taxon>
        <taxon>Pseudomonadati</taxon>
        <taxon>Pseudomonadota</taxon>
        <taxon>Gammaproteobacteria</taxon>
        <taxon>Cardiobacteriales</taxon>
        <taxon>Ignatzschineriaceae</taxon>
        <taxon>Wohlfahrtiimonas</taxon>
    </lineage>
</organism>
<dbReference type="Gene3D" id="3.30.870.10">
    <property type="entry name" value="Endonuclease Chain A"/>
    <property type="match status" value="2"/>
</dbReference>
<evidence type="ECO:0000256" key="6">
    <source>
        <dbReference type="ARBA" id="ARBA00022989"/>
    </source>
</evidence>
<comment type="caution">
    <text evidence="11">The sequence shown here is derived from an EMBL/GenBank/DDBJ whole genome shotgun (WGS) entry which is preliminary data.</text>
</comment>
<dbReference type="CDD" id="cd09112">
    <property type="entry name" value="PLDc_CLS_2"/>
    <property type="match status" value="1"/>
</dbReference>
<feature type="transmembrane region" description="Helical" evidence="9">
    <location>
        <begin position="47"/>
        <end position="69"/>
    </location>
</feature>
<feature type="domain" description="PLD phosphodiesterase" evidence="10">
    <location>
        <begin position="228"/>
        <end position="255"/>
    </location>
</feature>
<dbReference type="EC" id="2.7.8.-" evidence="8"/>
<evidence type="ECO:0000256" key="7">
    <source>
        <dbReference type="ARBA" id="ARBA00023136"/>
    </source>
</evidence>
<feature type="transmembrane region" description="Helical" evidence="9">
    <location>
        <begin position="12"/>
        <end position="35"/>
    </location>
</feature>
<evidence type="ECO:0000256" key="9">
    <source>
        <dbReference type="SAM" id="Phobius"/>
    </source>
</evidence>
<dbReference type="Proteomes" id="UP001500631">
    <property type="component" value="Unassembled WGS sequence"/>
</dbReference>